<evidence type="ECO:0008006" key="3">
    <source>
        <dbReference type="Google" id="ProtNLM"/>
    </source>
</evidence>
<protein>
    <recommendedName>
        <fullName evidence="3">Transcriptional regulator</fullName>
    </recommendedName>
</protein>
<gene>
    <name evidence="1" type="ORF">A3G90_00080</name>
</gene>
<proteinExistence type="predicted"/>
<sequence>MTEPLSILFGSTARVKLLRFFLFNPSREFTFDDMCKRAKLVRRTARTEISALERAEVITKRTMYATTIGRDGKEKKTKVLGYGLNKKFPELQALQTFLFETAPVDGKTLLNHLRKAGTIDFLCVAGVFVREFEQSLDVLITMKKVSQAKIETAIRSLEAEIGMEIRFAVMTSDDLLYRVGMNDKLARDVFDYKHQIIVDKIGVRDELHTGSYKG</sequence>
<accession>A0A1F6FF58</accession>
<dbReference type="EMBL" id="MFMM01000001">
    <property type="protein sequence ID" value="OGG84482.1"/>
    <property type="molecule type" value="Genomic_DNA"/>
</dbReference>
<dbReference type="STRING" id="1798525.A3G90_00080"/>
<comment type="caution">
    <text evidence="1">The sequence shown here is derived from an EMBL/GenBank/DDBJ whole genome shotgun (WGS) entry which is preliminary data.</text>
</comment>
<dbReference type="Proteomes" id="UP000177325">
    <property type="component" value="Unassembled WGS sequence"/>
</dbReference>
<reference evidence="1 2" key="1">
    <citation type="journal article" date="2016" name="Nat. Commun.">
        <title>Thousands of microbial genomes shed light on interconnected biogeochemical processes in an aquifer system.</title>
        <authorList>
            <person name="Anantharaman K."/>
            <person name="Brown C.T."/>
            <person name="Hug L.A."/>
            <person name="Sharon I."/>
            <person name="Castelle C.J."/>
            <person name="Probst A.J."/>
            <person name="Thomas B.C."/>
            <person name="Singh A."/>
            <person name="Wilkins M.J."/>
            <person name="Karaoz U."/>
            <person name="Brodie E.L."/>
            <person name="Williams K.H."/>
            <person name="Hubbard S.S."/>
            <person name="Banfield J.F."/>
        </authorList>
    </citation>
    <scope>NUCLEOTIDE SEQUENCE [LARGE SCALE GENOMIC DNA]</scope>
</reference>
<organism evidence="1 2">
    <name type="scientific">Candidatus Kaiserbacteria bacterium RIFCSPLOWO2_12_FULL_45_26</name>
    <dbReference type="NCBI Taxonomy" id="1798525"/>
    <lineage>
        <taxon>Bacteria</taxon>
        <taxon>Candidatus Kaiseribacteriota</taxon>
    </lineage>
</organism>
<dbReference type="AlphaFoldDB" id="A0A1F6FF58"/>
<evidence type="ECO:0000313" key="1">
    <source>
        <dbReference type="EMBL" id="OGG84482.1"/>
    </source>
</evidence>
<name>A0A1F6FF58_9BACT</name>
<evidence type="ECO:0000313" key="2">
    <source>
        <dbReference type="Proteomes" id="UP000177325"/>
    </source>
</evidence>